<gene>
    <name evidence="3" type="ORF">L21SP2_1351</name>
</gene>
<keyword evidence="2" id="KW-1133">Transmembrane helix</keyword>
<feature type="compositionally biased region" description="Low complexity" evidence="1">
    <location>
        <begin position="111"/>
        <end position="122"/>
    </location>
</feature>
<keyword evidence="2" id="KW-0472">Membrane</keyword>
<dbReference type="KEGG" id="slr:L21SP2_1351"/>
<feature type="region of interest" description="Disordered" evidence="1">
    <location>
        <begin position="46"/>
        <end position="279"/>
    </location>
</feature>
<sequence length="368" mass="39645">MKEGARLSTSMVISLLIHLVLISLWLIISAISPPEEPETLQVVLAPAAPPPAVDASDPENDTTRLPEAPESAVETPEAPPEAATESAPESAPDPAADPNPAENSRGTSTDSRSQPSGGSRPPETARADDAAGRTTPPTIPDDPDPLDWQVPRERDERSSTDLSGFLSDDEQSERDRQLEEWRNSNSAGDTGGSDSTPGRDTAPPRSDTGEDDPGERGPDPELAERLACIREETRSSDNSADSDRADGPSESPADDQTSDPDRDPGDSSAESLRRQGISGEILQQGRDLISEDRLDLGRYLDQSDVSWDSRIRIKFTVDSDGFVTILNPESYSAYNQLSRAIERLFTGPVFEPDPDAPPVRGSIVFQIR</sequence>
<keyword evidence="2" id="KW-0812">Transmembrane</keyword>
<dbReference type="EMBL" id="CP006939">
    <property type="protein sequence ID" value="AHC14750.1"/>
    <property type="molecule type" value="Genomic_DNA"/>
</dbReference>
<dbReference type="RefSeq" id="WP_024267673.1">
    <property type="nucleotide sequence ID" value="NC_023035.1"/>
</dbReference>
<dbReference type="Proteomes" id="UP000018680">
    <property type="component" value="Chromosome"/>
</dbReference>
<feature type="compositionally biased region" description="Basic and acidic residues" evidence="1">
    <location>
        <begin position="150"/>
        <end position="159"/>
    </location>
</feature>
<dbReference type="HOGENOM" id="CLU_752037_0_0_12"/>
<evidence type="ECO:0000313" key="4">
    <source>
        <dbReference type="Proteomes" id="UP000018680"/>
    </source>
</evidence>
<name>V5WGJ9_9SPIO</name>
<keyword evidence="4" id="KW-1185">Reference proteome</keyword>
<evidence type="ECO:0000256" key="1">
    <source>
        <dbReference type="SAM" id="MobiDB-lite"/>
    </source>
</evidence>
<feature type="compositionally biased region" description="Basic and acidic residues" evidence="1">
    <location>
        <begin position="173"/>
        <end position="182"/>
    </location>
</feature>
<evidence type="ECO:0000313" key="3">
    <source>
        <dbReference type="EMBL" id="AHC14750.1"/>
    </source>
</evidence>
<dbReference type="STRING" id="1307761.L21SP2_1351"/>
<feature type="compositionally biased region" description="Low complexity" evidence="1">
    <location>
        <begin position="66"/>
        <end position="104"/>
    </location>
</feature>
<evidence type="ECO:0000256" key="2">
    <source>
        <dbReference type="SAM" id="Phobius"/>
    </source>
</evidence>
<organism evidence="3 4">
    <name type="scientific">Salinispira pacifica</name>
    <dbReference type="NCBI Taxonomy" id="1307761"/>
    <lineage>
        <taxon>Bacteria</taxon>
        <taxon>Pseudomonadati</taxon>
        <taxon>Spirochaetota</taxon>
        <taxon>Spirochaetia</taxon>
        <taxon>Spirochaetales</taxon>
        <taxon>Spirochaetaceae</taxon>
        <taxon>Salinispira</taxon>
    </lineage>
</organism>
<feature type="compositionally biased region" description="Polar residues" evidence="1">
    <location>
        <begin position="183"/>
        <end position="198"/>
    </location>
</feature>
<dbReference type="PATRIC" id="fig|1307761.3.peg.1344"/>
<feature type="transmembrane region" description="Helical" evidence="2">
    <location>
        <begin position="12"/>
        <end position="31"/>
    </location>
</feature>
<proteinExistence type="predicted"/>
<reference evidence="3 4" key="1">
    <citation type="journal article" date="2015" name="Stand. Genomic Sci.">
        <title>Complete genome sequence and description of Salinispira pacifica gen. nov., sp. nov., a novel spirochaete isolated form a hypersaline microbial mat.</title>
        <authorList>
            <person name="Ben Hania W."/>
            <person name="Joseph M."/>
            <person name="Schumann P."/>
            <person name="Bunk B."/>
            <person name="Fiebig A."/>
            <person name="Sproer C."/>
            <person name="Klenk H.P."/>
            <person name="Fardeau M.L."/>
            <person name="Spring S."/>
        </authorList>
    </citation>
    <scope>NUCLEOTIDE SEQUENCE [LARGE SCALE GENOMIC DNA]</scope>
    <source>
        <strain evidence="3 4">L21-RPul-D2</strain>
    </source>
</reference>
<protein>
    <submittedName>
        <fullName evidence="3">Uncharacterized protein</fullName>
    </submittedName>
</protein>
<feature type="compositionally biased region" description="Basic and acidic residues" evidence="1">
    <location>
        <begin position="214"/>
        <end position="247"/>
    </location>
</feature>
<dbReference type="AlphaFoldDB" id="V5WGJ9"/>
<accession>V5WGJ9</accession>